<keyword evidence="2" id="KW-1185">Reference proteome</keyword>
<reference evidence="1 2" key="1">
    <citation type="submission" date="2022-12" db="EMBL/GenBank/DDBJ databases">
        <title>Microbacterium terricola strain KV-448 chromosome, complete genome.</title>
        <authorList>
            <person name="Oshima T."/>
            <person name="Moriya T."/>
            <person name="Bessho Y."/>
        </authorList>
    </citation>
    <scope>NUCLEOTIDE SEQUENCE [LARGE SCALE GENOMIC DNA]</scope>
    <source>
        <strain evidence="1 2">KV-448</strain>
    </source>
</reference>
<sequence>MMTLHLRERGAPTEEIPVSLIADRPLRPATELLWVGDGGWVACDTALAKTDPRRVIAFIECKEHRVRVQWVRDRCDVSVHDTLREALQAVEAACTRDREASPERSLQLH</sequence>
<name>A0ABM8DVH1_9MICO</name>
<evidence type="ECO:0000313" key="2">
    <source>
        <dbReference type="Proteomes" id="UP001317779"/>
    </source>
</evidence>
<dbReference type="Proteomes" id="UP001317779">
    <property type="component" value="Chromosome"/>
</dbReference>
<gene>
    <name evidence="1" type="ORF">Microterr_02490</name>
</gene>
<protein>
    <submittedName>
        <fullName evidence="1">Uncharacterized protein</fullName>
    </submittedName>
</protein>
<dbReference type="EMBL" id="AP027141">
    <property type="protein sequence ID" value="BDV29589.1"/>
    <property type="molecule type" value="Genomic_DNA"/>
</dbReference>
<proteinExistence type="predicted"/>
<organism evidence="1 2">
    <name type="scientific">Microbacterium terricola</name>
    <dbReference type="NCBI Taxonomy" id="344163"/>
    <lineage>
        <taxon>Bacteria</taxon>
        <taxon>Bacillati</taxon>
        <taxon>Actinomycetota</taxon>
        <taxon>Actinomycetes</taxon>
        <taxon>Micrococcales</taxon>
        <taxon>Microbacteriaceae</taxon>
        <taxon>Microbacterium</taxon>
    </lineage>
</organism>
<accession>A0ABM8DVH1</accession>
<evidence type="ECO:0000313" key="1">
    <source>
        <dbReference type="EMBL" id="BDV29589.1"/>
    </source>
</evidence>